<accession>A0ABW3IFU7</accession>
<dbReference type="RefSeq" id="WP_380738771.1">
    <property type="nucleotide sequence ID" value="NZ_JBHTJP010000034.1"/>
</dbReference>
<protein>
    <submittedName>
        <fullName evidence="3">Universal stress protein</fullName>
    </submittedName>
</protein>
<comment type="caution">
    <text evidence="3">The sequence shown here is derived from an EMBL/GenBank/DDBJ whole genome shotgun (WGS) entry which is preliminary data.</text>
</comment>
<dbReference type="EMBL" id="JBHTJP010000034">
    <property type="protein sequence ID" value="MFD0976927.1"/>
    <property type="molecule type" value="Genomic_DNA"/>
</dbReference>
<dbReference type="InterPro" id="IPR014729">
    <property type="entry name" value="Rossmann-like_a/b/a_fold"/>
</dbReference>
<dbReference type="PANTHER" id="PTHR46268">
    <property type="entry name" value="STRESS RESPONSE PROTEIN NHAX"/>
    <property type="match status" value="1"/>
</dbReference>
<dbReference type="SUPFAM" id="SSF52402">
    <property type="entry name" value="Adenine nucleotide alpha hydrolases-like"/>
    <property type="match status" value="2"/>
</dbReference>
<evidence type="ECO:0000313" key="4">
    <source>
        <dbReference type="Proteomes" id="UP001597100"/>
    </source>
</evidence>
<sequence length="282" mass="33195">MRKIVIPSDFSENAFNALKFAVELFKHDRCEFYILHAYADEVYNKEGVLTQEFLDEFKETTKQNSDKELEKICERITQDFHNPRHRFHTISAFGLLIDEVNDLAERENADIIVTSTRGKSNDRKLTFGSNTLQIIKYVQCPVLSIPESFEFSELKKILFPTNYIMPYQKRELKLVGELARSFATQVHMLYVSKFPIDSFRQKDNQQAIQEQFYDVKMEYHQVADKEKTEAILETIEELKIDLLILVNSRHSYLENVLYKSTLDKIGLHPKIPFLVLQNFHRT</sequence>
<evidence type="ECO:0000259" key="2">
    <source>
        <dbReference type="Pfam" id="PF00582"/>
    </source>
</evidence>
<dbReference type="PANTHER" id="PTHR46268:SF6">
    <property type="entry name" value="UNIVERSAL STRESS PROTEIN UP12"/>
    <property type="match status" value="1"/>
</dbReference>
<dbReference type="CDD" id="cd00293">
    <property type="entry name" value="USP-like"/>
    <property type="match status" value="1"/>
</dbReference>
<evidence type="ECO:0000256" key="1">
    <source>
        <dbReference type="ARBA" id="ARBA00008791"/>
    </source>
</evidence>
<keyword evidence="4" id="KW-1185">Reference proteome</keyword>
<name>A0ABW3IFU7_9FLAO</name>
<dbReference type="PRINTS" id="PR01438">
    <property type="entry name" value="UNVRSLSTRESS"/>
</dbReference>
<dbReference type="InterPro" id="IPR006016">
    <property type="entry name" value="UspA"/>
</dbReference>
<organism evidence="3 4">
    <name type="scientific">Salinimicrobium gaetbulicola</name>
    <dbReference type="NCBI Taxonomy" id="999702"/>
    <lineage>
        <taxon>Bacteria</taxon>
        <taxon>Pseudomonadati</taxon>
        <taxon>Bacteroidota</taxon>
        <taxon>Flavobacteriia</taxon>
        <taxon>Flavobacteriales</taxon>
        <taxon>Flavobacteriaceae</taxon>
        <taxon>Salinimicrobium</taxon>
    </lineage>
</organism>
<reference evidence="4" key="1">
    <citation type="journal article" date="2019" name="Int. J. Syst. Evol. Microbiol.">
        <title>The Global Catalogue of Microorganisms (GCM) 10K type strain sequencing project: providing services to taxonomists for standard genome sequencing and annotation.</title>
        <authorList>
            <consortium name="The Broad Institute Genomics Platform"/>
            <consortium name="The Broad Institute Genome Sequencing Center for Infectious Disease"/>
            <person name="Wu L."/>
            <person name="Ma J."/>
        </authorList>
    </citation>
    <scope>NUCLEOTIDE SEQUENCE [LARGE SCALE GENOMIC DNA]</scope>
    <source>
        <strain evidence="4">CCUG 60898</strain>
    </source>
</reference>
<dbReference type="Pfam" id="PF00582">
    <property type="entry name" value="Usp"/>
    <property type="match status" value="2"/>
</dbReference>
<gene>
    <name evidence="3" type="ORF">ACFQ1G_08995</name>
</gene>
<feature type="domain" description="UspA" evidence="2">
    <location>
        <begin position="1"/>
        <end position="145"/>
    </location>
</feature>
<dbReference type="Gene3D" id="3.40.50.620">
    <property type="entry name" value="HUPs"/>
    <property type="match status" value="2"/>
</dbReference>
<feature type="domain" description="UspA" evidence="2">
    <location>
        <begin position="167"/>
        <end position="276"/>
    </location>
</feature>
<comment type="similarity">
    <text evidence="1">Belongs to the universal stress protein A family.</text>
</comment>
<evidence type="ECO:0000313" key="3">
    <source>
        <dbReference type="EMBL" id="MFD0976927.1"/>
    </source>
</evidence>
<proteinExistence type="inferred from homology"/>
<dbReference type="InterPro" id="IPR006015">
    <property type="entry name" value="Universal_stress_UspA"/>
</dbReference>
<dbReference type="Proteomes" id="UP001597100">
    <property type="component" value="Unassembled WGS sequence"/>
</dbReference>